<dbReference type="Pfam" id="PF01556">
    <property type="entry name" value="DnaJ_C"/>
    <property type="match status" value="1"/>
</dbReference>
<dbReference type="Proteomes" id="UP000605676">
    <property type="component" value="Unassembled WGS sequence"/>
</dbReference>
<dbReference type="Gene3D" id="1.10.287.110">
    <property type="entry name" value="DnaJ domain"/>
    <property type="match status" value="1"/>
</dbReference>
<gene>
    <name evidence="3" type="ORF">JIV24_17600</name>
</gene>
<dbReference type="InterPro" id="IPR036869">
    <property type="entry name" value="J_dom_sf"/>
</dbReference>
<dbReference type="SUPFAM" id="SSF49493">
    <property type="entry name" value="HSP40/DnaJ peptide-binding domain"/>
    <property type="match status" value="2"/>
</dbReference>
<dbReference type="Pfam" id="PF00226">
    <property type="entry name" value="DnaJ"/>
    <property type="match status" value="1"/>
</dbReference>
<feature type="domain" description="J" evidence="2">
    <location>
        <begin position="3"/>
        <end position="68"/>
    </location>
</feature>
<dbReference type="PANTHER" id="PTHR43096">
    <property type="entry name" value="DNAJ HOMOLOG 1, MITOCHONDRIAL-RELATED"/>
    <property type="match status" value="1"/>
</dbReference>
<dbReference type="Gene3D" id="2.60.260.20">
    <property type="entry name" value="Urease metallochaperone UreE, N-terminal domain"/>
    <property type="match status" value="2"/>
</dbReference>
<dbReference type="InterPro" id="IPR008971">
    <property type="entry name" value="HSP40/DnaJ_pept-bd"/>
</dbReference>
<dbReference type="PANTHER" id="PTHR43096:SF48">
    <property type="entry name" value="CHAPERONE PROTEIN DNAJ"/>
    <property type="match status" value="1"/>
</dbReference>
<evidence type="ECO:0000313" key="3">
    <source>
        <dbReference type="EMBL" id="MBK3519168.1"/>
    </source>
</evidence>
<accession>A0ABS1HNB0</accession>
<dbReference type="InterPro" id="IPR002939">
    <property type="entry name" value="DnaJ_C"/>
</dbReference>
<comment type="caution">
    <text evidence="3">The sequence shown here is derived from an EMBL/GenBank/DDBJ whole genome shotgun (WGS) entry which is preliminary data.</text>
</comment>
<evidence type="ECO:0000256" key="1">
    <source>
        <dbReference type="ARBA" id="ARBA00023186"/>
    </source>
</evidence>
<dbReference type="EMBL" id="JAENRR010000056">
    <property type="protein sequence ID" value="MBK3519168.1"/>
    <property type="molecule type" value="Genomic_DNA"/>
</dbReference>
<organism evidence="3 4">
    <name type="scientific">Carboxylicivirga marina</name>
    <dbReference type="NCBI Taxonomy" id="2800988"/>
    <lineage>
        <taxon>Bacteria</taxon>
        <taxon>Pseudomonadati</taxon>
        <taxon>Bacteroidota</taxon>
        <taxon>Bacteroidia</taxon>
        <taxon>Marinilabiliales</taxon>
        <taxon>Marinilabiliaceae</taxon>
        <taxon>Carboxylicivirga</taxon>
    </lineage>
</organism>
<protein>
    <submittedName>
        <fullName evidence="3">J domain-containing protein</fullName>
    </submittedName>
</protein>
<dbReference type="PROSITE" id="PS00636">
    <property type="entry name" value="DNAJ_1"/>
    <property type="match status" value="1"/>
</dbReference>
<evidence type="ECO:0000259" key="2">
    <source>
        <dbReference type="PROSITE" id="PS50076"/>
    </source>
</evidence>
<dbReference type="SUPFAM" id="SSF46565">
    <property type="entry name" value="Chaperone J-domain"/>
    <property type="match status" value="1"/>
</dbReference>
<dbReference type="PRINTS" id="PR00625">
    <property type="entry name" value="JDOMAIN"/>
</dbReference>
<proteinExistence type="predicted"/>
<dbReference type="CDD" id="cd06257">
    <property type="entry name" value="DnaJ"/>
    <property type="match status" value="1"/>
</dbReference>
<dbReference type="PROSITE" id="PS50076">
    <property type="entry name" value="DNAJ_2"/>
    <property type="match status" value="1"/>
</dbReference>
<evidence type="ECO:0000313" key="4">
    <source>
        <dbReference type="Proteomes" id="UP000605676"/>
    </source>
</evidence>
<dbReference type="CDD" id="cd10747">
    <property type="entry name" value="DnaJ_C"/>
    <property type="match status" value="1"/>
</dbReference>
<sequence>MKDYYSILGVQKNATQADIKKAYRKLAVKYHPDKNQGDKIAEEKFKEVSKANEVLGNLEKREKYDKWGENWKQFEGANQGFDSSQFGNREKEDGQTFYYEGDPSQFFGKGDFSDLFGSYGDLFGNKNYHRKSAGHDVQANMEITLEEAYNGTSRIIQLNNEKLRVTTKPGAYNGQQLRIRNKGGQAVDGGKRGDIYVNIKVLPHKSFKLKGNDLIFLADVEIYTAILGGKLSISTLSKKVEMNIPKGTQNNAMLRLKGNGMPVYGKSNQFGDLLVRVNIKVPTDLSTEELSLYENLQKLNKQKVKSD</sequence>
<name>A0ABS1HNB0_9BACT</name>
<dbReference type="InterPro" id="IPR001623">
    <property type="entry name" value="DnaJ_domain"/>
</dbReference>
<reference evidence="3 4" key="1">
    <citation type="submission" date="2021-01" db="EMBL/GenBank/DDBJ databases">
        <title>Carboxyliciviraga sp.nov., isolated from coastal sediments.</title>
        <authorList>
            <person name="Lu D."/>
            <person name="Zhang T."/>
        </authorList>
    </citation>
    <scope>NUCLEOTIDE SEQUENCE [LARGE SCALE GENOMIC DNA]</scope>
    <source>
        <strain evidence="3 4">N1Y132</strain>
    </source>
</reference>
<dbReference type="RefSeq" id="WP_200466389.1">
    <property type="nucleotide sequence ID" value="NZ_JAENRR010000056.1"/>
</dbReference>
<dbReference type="SMART" id="SM00271">
    <property type="entry name" value="DnaJ"/>
    <property type="match status" value="1"/>
</dbReference>
<keyword evidence="1" id="KW-0143">Chaperone</keyword>
<dbReference type="InterPro" id="IPR018253">
    <property type="entry name" value="DnaJ_domain_CS"/>
</dbReference>
<keyword evidence="4" id="KW-1185">Reference proteome</keyword>